<keyword evidence="1" id="KW-0812">Transmembrane</keyword>
<gene>
    <name evidence="2" type="ORF">HZF24_04920</name>
</gene>
<accession>A0A974GVK3</accession>
<dbReference type="EMBL" id="JACBNQ010000003">
    <property type="protein sequence ID" value="NYB73477.1"/>
    <property type="molecule type" value="Genomic_DNA"/>
</dbReference>
<dbReference type="Proteomes" id="UP000611629">
    <property type="component" value="Unassembled WGS sequence"/>
</dbReference>
<evidence type="ECO:0000313" key="2">
    <source>
        <dbReference type="EMBL" id="NYB73477.1"/>
    </source>
</evidence>
<keyword evidence="1" id="KW-0472">Membrane</keyword>
<protein>
    <submittedName>
        <fullName evidence="2">Sporulation protein YqfD</fullName>
    </submittedName>
</protein>
<evidence type="ECO:0000256" key="1">
    <source>
        <dbReference type="SAM" id="Phobius"/>
    </source>
</evidence>
<dbReference type="AlphaFoldDB" id="A0A974GVK3"/>
<comment type="caution">
    <text evidence="2">The sequence shown here is derived from an EMBL/GenBank/DDBJ whole genome shotgun (WGS) entry which is preliminary data.</text>
</comment>
<dbReference type="RefSeq" id="WP_179237175.1">
    <property type="nucleotide sequence ID" value="NZ_JACBNQ010000003.1"/>
</dbReference>
<feature type="transmembrane region" description="Helical" evidence="1">
    <location>
        <begin position="88"/>
        <end position="108"/>
    </location>
</feature>
<dbReference type="PIRSF" id="PIRSF029895">
    <property type="entry name" value="SpoIV"/>
    <property type="match status" value="1"/>
</dbReference>
<evidence type="ECO:0000313" key="3">
    <source>
        <dbReference type="Proteomes" id="UP000611629"/>
    </source>
</evidence>
<name>A0A974GVK3_SEDHY</name>
<proteinExistence type="predicted"/>
<dbReference type="InterPro" id="IPR010690">
    <property type="entry name" value="YqfD"/>
</dbReference>
<dbReference type="Pfam" id="PF06898">
    <property type="entry name" value="YqfD"/>
    <property type="match status" value="1"/>
</dbReference>
<sequence>MLIFKLMSLLTGYVTVRLRAANFEKVMNLLRKKGISIWDVERKEYDIKFKISYEDYRKYADTIKETKMEPLNKKGLIYNLTKLKVRKGFVLGLFALVVSLYVITSLIWNIQVVGTNNITARNIIKALENNNIKTPISHTSVDPKHLETILYKNFENFKFVEVYIEGSNLIIFVKEKEIEKADIKKNEPTSIISTKNAIINKVIAKSGQPVVKEGDVVYEGQTLIMGIVKNKNSEEFMMVPSEGTIYGKTYYNFELKEPKFKDVEVSTNKSKSVYYLHLNGKSNKILSDKSPFENYNYKERTIQIPILSNLTDISIIKGTYYEQMIKEVDINEDTAKNTLTIGMYDDLLKKCGKEARILKSSLNFSDDDNYYYLRAQIEVIEDIGTKVKIYPMPETEQEQTTNE</sequence>
<reference evidence="2" key="1">
    <citation type="submission" date="2020-07" db="EMBL/GenBank/DDBJ databases">
        <title>Genomic analysis of a strain of Sedimentibacter Hydroxybenzoicus DSM7310.</title>
        <authorList>
            <person name="Ma S."/>
        </authorList>
    </citation>
    <scope>NUCLEOTIDE SEQUENCE</scope>
    <source>
        <strain evidence="2">DSM 7310</strain>
    </source>
</reference>
<keyword evidence="1" id="KW-1133">Transmembrane helix</keyword>
<keyword evidence="3" id="KW-1185">Reference proteome</keyword>
<organism evidence="2 3">
    <name type="scientific">Sedimentibacter hydroxybenzoicus DSM 7310</name>
    <dbReference type="NCBI Taxonomy" id="1123245"/>
    <lineage>
        <taxon>Bacteria</taxon>
        <taxon>Bacillati</taxon>
        <taxon>Bacillota</taxon>
        <taxon>Tissierellia</taxon>
        <taxon>Sedimentibacter</taxon>
    </lineage>
</organism>